<proteinExistence type="predicted"/>
<evidence type="ECO:0008006" key="3">
    <source>
        <dbReference type="Google" id="ProtNLM"/>
    </source>
</evidence>
<accession>A0A6B4JHW0</accession>
<sequence>MSKAYGVTEDYLDGLTLKYEDGSEVMAVITNYTPALPSFKLIKNKPLKGNTRFQSINGKNDTKIKFSVVFDIATHGKDSYKKFLAHAGVDLFTFIDEWNYTYTGRILDSMSMDMPIEGDIYYVGVELHCNCEVSGI</sequence>
<dbReference type="Proteomes" id="UP000486903">
    <property type="component" value="Unassembled WGS sequence"/>
</dbReference>
<dbReference type="EMBL" id="SXFB01000004">
    <property type="protein sequence ID" value="NFV26199.1"/>
    <property type="molecule type" value="Genomic_DNA"/>
</dbReference>
<name>A0A6B4JHW0_CLOBO</name>
<evidence type="ECO:0000313" key="2">
    <source>
        <dbReference type="Proteomes" id="UP000486903"/>
    </source>
</evidence>
<reference evidence="1 2" key="1">
    <citation type="submission" date="2019-04" db="EMBL/GenBank/DDBJ databases">
        <title>Genome sequencing of Clostridium botulinum Groups I-IV and Clostridium butyricum.</title>
        <authorList>
            <person name="Brunt J."/>
            <person name="Van Vliet A.H.M."/>
            <person name="Stringer S.C."/>
            <person name="Carter A.T."/>
            <person name="Peck M.W."/>
        </authorList>
    </citation>
    <scope>NUCLEOTIDE SEQUENCE [LARGE SCALE GENOMIC DNA]</scope>
    <source>
        <strain evidence="1 2">BL81</strain>
    </source>
</reference>
<protein>
    <recommendedName>
        <fullName evidence="3">Phage protein</fullName>
    </recommendedName>
</protein>
<dbReference type="RefSeq" id="WP_003372236.1">
    <property type="nucleotide sequence ID" value="NZ_JACBBA010000001.1"/>
</dbReference>
<gene>
    <name evidence="1" type="ORF">FDG31_08400</name>
</gene>
<organism evidence="1 2">
    <name type="scientific">Clostridium botulinum</name>
    <dbReference type="NCBI Taxonomy" id="1491"/>
    <lineage>
        <taxon>Bacteria</taxon>
        <taxon>Bacillati</taxon>
        <taxon>Bacillota</taxon>
        <taxon>Clostridia</taxon>
        <taxon>Eubacteriales</taxon>
        <taxon>Clostridiaceae</taxon>
        <taxon>Clostridium</taxon>
    </lineage>
</organism>
<dbReference type="AlphaFoldDB" id="A0A6B4JHW0"/>
<comment type="caution">
    <text evidence="1">The sequence shown here is derived from an EMBL/GenBank/DDBJ whole genome shotgun (WGS) entry which is preliminary data.</text>
</comment>
<evidence type="ECO:0000313" key="1">
    <source>
        <dbReference type="EMBL" id="NFV26199.1"/>
    </source>
</evidence>